<dbReference type="Proteomes" id="UP000643610">
    <property type="component" value="Unassembled WGS sequence"/>
</dbReference>
<dbReference type="RefSeq" id="WP_186890903.1">
    <property type="nucleotide sequence ID" value="NZ_JACOFU010000003.1"/>
</dbReference>
<feature type="signal peptide" evidence="1">
    <location>
        <begin position="1"/>
        <end position="22"/>
    </location>
</feature>
<keyword evidence="1" id="KW-0732">Signal</keyword>
<keyword evidence="4" id="KW-1185">Reference proteome</keyword>
<reference evidence="3 4" key="1">
    <citation type="submission" date="2020-08" db="EMBL/GenBank/DDBJ databases">
        <title>Novel species isolated from subtropical streams in China.</title>
        <authorList>
            <person name="Lu H."/>
        </authorList>
    </citation>
    <scope>NUCLEOTIDE SEQUENCE [LARGE SCALE GENOMIC DNA]</scope>
    <source>
        <strain evidence="3 4">KCTC 52442</strain>
    </source>
</reference>
<evidence type="ECO:0000259" key="2">
    <source>
        <dbReference type="Pfam" id="PF13511"/>
    </source>
</evidence>
<sequence length="206" mass="23926">MTKLFHLVFISLLALCSLSAQAQMRKCVTADGKSIYTDAPCASKVTGKSTEVKDTEAIKRASNLNGQLSLEKSCWVLSHRNSQCYRAANLELETVFKENCTLPIKEFERTQEQTENNKKKSYSGRYYSRYDRYEKNEKPAEADDLEYANRYVNKSRAVLQCESVEKDMWDFVKRHFANKVSAQDTKAINHKLKILPTREEKPWREY</sequence>
<evidence type="ECO:0000313" key="3">
    <source>
        <dbReference type="EMBL" id="MBC3831877.1"/>
    </source>
</evidence>
<name>A0ABR6XSG7_9BURK</name>
<accession>A0ABR6XSG7</accession>
<gene>
    <name evidence="3" type="ORF">H8K33_10190</name>
</gene>
<evidence type="ECO:0000256" key="1">
    <source>
        <dbReference type="SAM" id="SignalP"/>
    </source>
</evidence>
<feature type="chain" id="PRO_5047130165" evidence="1">
    <location>
        <begin position="23"/>
        <end position="206"/>
    </location>
</feature>
<dbReference type="Pfam" id="PF13511">
    <property type="entry name" value="DUF4124"/>
    <property type="match status" value="1"/>
</dbReference>
<comment type="caution">
    <text evidence="3">The sequence shown here is derived from an EMBL/GenBank/DDBJ whole genome shotgun (WGS) entry which is preliminary data.</text>
</comment>
<evidence type="ECO:0000313" key="4">
    <source>
        <dbReference type="Proteomes" id="UP000643610"/>
    </source>
</evidence>
<organism evidence="3 4">
    <name type="scientific">Undibacterium amnicola</name>
    <dbReference type="NCBI Taxonomy" id="1834038"/>
    <lineage>
        <taxon>Bacteria</taxon>
        <taxon>Pseudomonadati</taxon>
        <taxon>Pseudomonadota</taxon>
        <taxon>Betaproteobacteria</taxon>
        <taxon>Burkholderiales</taxon>
        <taxon>Oxalobacteraceae</taxon>
        <taxon>Undibacterium</taxon>
    </lineage>
</organism>
<protein>
    <submittedName>
        <fullName evidence="3">DUF4124 domain-containing protein</fullName>
    </submittedName>
</protein>
<dbReference type="EMBL" id="JACOFU010000003">
    <property type="protein sequence ID" value="MBC3831877.1"/>
    <property type="molecule type" value="Genomic_DNA"/>
</dbReference>
<dbReference type="InterPro" id="IPR025392">
    <property type="entry name" value="DUF4124"/>
</dbReference>
<proteinExistence type="predicted"/>
<feature type="domain" description="DUF4124" evidence="2">
    <location>
        <begin position="12"/>
        <end position="59"/>
    </location>
</feature>